<gene>
    <name evidence="2" type="ORF">FMEXI_10210</name>
</gene>
<reference evidence="2 3" key="1">
    <citation type="submission" date="2020-05" db="EMBL/GenBank/DDBJ databases">
        <title>Identification and distribution of gene clusters putatively required for synthesis of sphingolipid metabolism inhibitors in phylogenetically diverse species of the filamentous fungus Fusarium.</title>
        <authorList>
            <person name="Kim H.-S."/>
            <person name="Busman M."/>
            <person name="Brown D.W."/>
            <person name="Divon H."/>
            <person name="Uhlig S."/>
            <person name="Proctor R.H."/>
        </authorList>
    </citation>
    <scope>NUCLEOTIDE SEQUENCE [LARGE SCALE GENOMIC DNA]</scope>
    <source>
        <strain evidence="2 3">NRRL 53147</strain>
    </source>
</reference>
<dbReference type="Pfam" id="PF06985">
    <property type="entry name" value="HET"/>
    <property type="match status" value="1"/>
</dbReference>
<name>A0A8H5IL69_9HYPO</name>
<dbReference type="InterPro" id="IPR052895">
    <property type="entry name" value="HetReg/Transcr_Mod"/>
</dbReference>
<organism evidence="2 3">
    <name type="scientific">Fusarium mexicanum</name>
    <dbReference type="NCBI Taxonomy" id="751941"/>
    <lineage>
        <taxon>Eukaryota</taxon>
        <taxon>Fungi</taxon>
        <taxon>Dikarya</taxon>
        <taxon>Ascomycota</taxon>
        <taxon>Pezizomycotina</taxon>
        <taxon>Sordariomycetes</taxon>
        <taxon>Hypocreomycetidae</taxon>
        <taxon>Hypocreales</taxon>
        <taxon>Nectriaceae</taxon>
        <taxon>Fusarium</taxon>
        <taxon>Fusarium fujikuroi species complex</taxon>
    </lineage>
</organism>
<evidence type="ECO:0000259" key="1">
    <source>
        <dbReference type="Pfam" id="PF06985"/>
    </source>
</evidence>
<evidence type="ECO:0000313" key="3">
    <source>
        <dbReference type="Proteomes" id="UP000522262"/>
    </source>
</evidence>
<evidence type="ECO:0000313" key="2">
    <source>
        <dbReference type="EMBL" id="KAF5536611.1"/>
    </source>
</evidence>
<dbReference type="Proteomes" id="UP000522262">
    <property type="component" value="Unassembled WGS sequence"/>
</dbReference>
<dbReference type="AlphaFoldDB" id="A0A8H5IL69"/>
<dbReference type="PANTHER" id="PTHR24148:SF73">
    <property type="entry name" value="HET DOMAIN PROTEIN (AFU_ORTHOLOGUE AFUA_8G01020)"/>
    <property type="match status" value="1"/>
</dbReference>
<dbReference type="InterPro" id="IPR010730">
    <property type="entry name" value="HET"/>
</dbReference>
<sequence>MVTNSAIKAGSVRSPAPGLDIFKTPENPAFYSANLYQSLDKSKQEIRLIELSTQTGDDDMLECKLLPATLLTDARNQYLAMSYCAGDPADTNEIMVNGVRCNVFANLHYALVLARHYWMRSSGQGPLRIWIDQLCINQHDLKERSHQVGFMRNIYQFAERTLACLSTSQTSGEGLKWFNDLCDAVALQEDDGPLRYDRKDALGTAEWDYESEEIPRESTRQSDTEDDRFESLRCQWVFIRDYLWHNIHNEAFVNGWIAFYDILSSPWWNRAWVCQEFLVSRQVTFMFSKYFVSWEQHWSVMGAFCAIHNYDLINRKQFLESQYCLEGSVQDLQLCRILDIVNQRDLFPQVNHVGVALRMKINCTGSMDLKDLLLHSRSCKSSDDRDRVYAMLGLASPGYDIVPDYSEDLSAGEVMILTTRAIIEKEDSLEILFRATRFVQSGNLDVPSWVVDWSSTEASGVQFGRNMHVYRPSSTPHESPERAFEVITNTKDKTRTHILWVYGTFITKIRLVGAVWPIAAFSSAQGWHGKSLNSIADGDEVWFLQGLREAIVLRSYLDGHQVISPALVMKGSSVYTEEGRAKRSRIKLY</sequence>
<comment type="caution">
    <text evidence="2">The sequence shown here is derived from an EMBL/GenBank/DDBJ whole genome shotgun (WGS) entry which is preliminary data.</text>
</comment>
<feature type="domain" description="Heterokaryon incompatibility" evidence="1">
    <location>
        <begin position="78"/>
        <end position="276"/>
    </location>
</feature>
<keyword evidence="3" id="KW-1185">Reference proteome</keyword>
<proteinExistence type="predicted"/>
<dbReference type="PANTHER" id="PTHR24148">
    <property type="entry name" value="ANKYRIN REPEAT DOMAIN-CONTAINING PROTEIN 39 HOMOLOG-RELATED"/>
    <property type="match status" value="1"/>
</dbReference>
<protein>
    <recommendedName>
        <fullName evidence="1">Heterokaryon incompatibility domain-containing protein</fullName>
    </recommendedName>
</protein>
<dbReference type="EMBL" id="JAAOAM010000254">
    <property type="protein sequence ID" value="KAF5536611.1"/>
    <property type="molecule type" value="Genomic_DNA"/>
</dbReference>
<accession>A0A8H5IL69</accession>